<feature type="compositionally biased region" description="Polar residues" evidence="1">
    <location>
        <begin position="276"/>
        <end position="292"/>
    </location>
</feature>
<evidence type="ECO:0000313" key="3">
    <source>
        <dbReference type="RefSeq" id="XP_033463995.1"/>
    </source>
</evidence>
<gene>
    <name evidence="3" type="ORF">K489DRAFT_366178</name>
</gene>
<name>A0A6J3MGZ1_9PEZI</name>
<dbReference type="AlphaFoldDB" id="A0A6J3MGZ1"/>
<dbReference type="GeneID" id="54360547"/>
<accession>A0A6J3MGZ1</accession>
<organism evidence="3">
    <name type="scientific">Dissoconium aciculare CBS 342.82</name>
    <dbReference type="NCBI Taxonomy" id="1314786"/>
    <lineage>
        <taxon>Eukaryota</taxon>
        <taxon>Fungi</taxon>
        <taxon>Dikarya</taxon>
        <taxon>Ascomycota</taxon>
        <taxon>Pezizomycotina</taxon>
        <taxon>Dothideomycetes</taxon>
        <taxon>Dothideomycetidae</taxon>
        <taxon>Mycosphaerellales</taxon>
        <taxon>Dissoconiaceae</taxon>
        <taxon>Dissoconium</taxon>
    </lineage>
</organism>
<reference evidence="3" key="1">
    <citation type="submission" date="2020-01" db="EMBL/GenBank/DDBJ databases">
        <authorList>
            <consortium name="DOE Joint Genome Institute"/>
            <person name="Haridas S."/>
            <person name="Albert R."/>
            <person name="Binder M."/>
            <person name="Bloem J."/>
            <person name="Labutti K."/>
            <person name="Salamov A."/>
            <person name="Andreopoulos B."/>
            <person name="Baker S.E."/>
            <person name="Barry K."/>
            <person name="Bills G."/>
            <person name="Bluhm B.H."/>
            <person name="Cannon C."/>
            <person name="Castanera R."/>
            <person name="Culley D.E."/>
            <person name="Daum C."/>
            <person name="Ezra D."/>
            <person name="Gonzalez J.B."/>
            <person name="Henrissat B."/>
            <person name="Kuo A."/>
            <person name="Liang C."/>
            <person name="Lipzen A."/>
            <person name="Lutzoni F."/>
            <person name="Magnuson J."/>
            <person name="Mondo S."/>
            <person name="Nolan M."/>
            <person name="Ohm R."/>
            <person name="Pangilinan J."/>
            <person name="Park H.-J."/>
            <person name="Ramirez L."/>
            <person name="Alfaro M."/>
            <person name="Sun H."/>
            <person name="Tritt A."/>
            <person name="Yoshinaga Y."/>
            <person name="Zwiers L.-H."/>
            <person name="Turgeon B.G."/>
            <person name="Goodwin S.B."/>
            <person name="Spatafora J.W."/>
            <person name="Crous P.W."/>
            <person name="Grigoriev I.V."/>
        </authorList>
    </citation>
    <scope>NUCLEOTIDE SEQUENCE</scope>
    <source>
        <strain evidence="3">CBS 342.82</strain>
    </source>
</reference>
<evidence type="ECO:0000256" key="1">
    <source>
        <dbReference type="SAM" id="MobiDB-lite"/>
    </source>
</evidence>
<sequence length="327" mass="35943">MPKRKRNSTAAYAASQPLFDALREACEQLELQKSNLLLARDLVQGLHVKLQHVDLAVGDRPSRVDNHGRYLDSTLAAWTTAINSYHNIFEQLVLLTAPEPAMGRDAADSHESFKNISRSAFEAKNAVAGVVSARDTSKRQTSDHKASNIGNWGIPTNEHSRFSQSPSGTDTKPRSSKLRKRNGLTASASNNHQHAEIATTPSANKPTAAKSGHNNKDLNNGAELLPKETNVFVKDGVKYEDVSAEVTARLQAKQEKKAAAKVKQDKKKRKRESTDSIRATNVKTSHVATSPVTDLPERPRRKRSKRTSSVASDQKSEQLGSGRSQRR</sequence>
<feature type="compositionally biased region" description="Basic and acidic residues" evidence="1">
    <location>
        <begin position="135"/>
        <end position="146"/>
    </location>
</feature>
<feature type="region of interest" description="Disordered" evidence="1">
    <location>
        <begin position="132"/>
        <end position="223"/>
    </location>
</feature>
<feature type="region of interest" description="Disordered" evidence="1">
    <location>
        <begin position="251"/>
        <end position="327"/>
    </location>
</feature>
<evidence type="ECO:0000313" key="2">
    <source>
        <dbReference type="Proteomes" id="UP000504637"/>
    </source>
</evidence>
<feature type="compositionally biased region" description="Polar residues" evidence="1">
    <location>
        <begin position="310"/>
        <end position="327"/>
    </location>
</feature>
<reference evidence="3" key="3">
    <citation type="submission" date="2025-08" db="UniProtKB">
        <authorList>
            <consortium name="RefSeq"/>
        </authorList>
    </citation>
    <scope>IDENTIFICATION</scope>
    <source>
        <strain evidence="3">CBS 342.82</strain>
    </source>
</reference>
<dbReference type="RefSeq" id="XP_033463995.1">
    <property type="nucleotide sequence ID" value="XM_033602747.1"/>
</dbReference>
<dbReference type="Proteomes" id="UP000504637">
    <property type="component" value="Unplaced"/>
</dbReference>
<protein>
    <submittedName>
        <fullName evidence="3">Uncharacterized protein</fullName>
    </submittedName>
</protein>
<keyword evidence="2" id="KW-1185">Reference proteome</keyword>
<dbReference type="OrthoDB" id="3650348at2759"/>
<proteinExistence type="predicted"/>
<reference evidence="3" key="2">
    <citation type="submission" date="2020-04" db="EMBL/GenBank/DDBJ databases">
        <authorList>
            <consortium name="NCBI Genome Project"/>
        </authorList>
    </citation>
    <scope>NUCLEOTIDE SEQUENCE</scope>
    <source>
        <strain evidence="3">CBS 342.82</strain>
    </source>
</reference>